<proteinExistence type="predicted"/>
<dbReference type="EMBL" id="UINC01001405">
    <property type="protein sequence ID" value="SUZ79916.1"/>
    <property type="molecule type" value="Genomic_DNA"/>
</dbReference>
<dbReference type="InterPro" id="IPR050740">
    <property type="entry name" value="Aldehyde_DH_Superfamily"/>
</dbReference>
<dbReference type="PANTHER" id="PTHR43353">
    <property type="entry name" value="SUCCINATE-SEMIALDEHYDE DEHYDROGENASE, MITOCHONDRIAL"/>
    <property type="match status" value="1"/>
</dbReference>
<dbReference type="Gene3D" id="3.40.309.10">
    <property type="entry name" value="Aldehyde Dehydrogenase, Chain A, domain 2"/>
    <property type="match status" value="1"/>
</dbReference>
<dbReference type="InterPro" id="IPR015590">
    <property type="entry name" value="Aldehyde_DH_dom"/>
</dbReference>
<feature type="domain" description="Aldehyde dehydrogenase" evidence="2">
    <location>
        <begin position="3"/>
        <end position="447"/>
    </location>
</feature>
<organism evidence="3">
    <name type="scientific">marine metagenome</name>
    <dbReference type="NCBI Taxonomy" id="408172"/>
    <lineage>
        <taxon>unclassified sequences</taxon>
        <taxon>metagenomes</taxon>
        <taxon>ecological metagenomes</taxon>
    </lineage>
</organism>
<dbReference type="AlphaFoldDB" id="A0A381QKN6"/>
<dbReference type="PROSITE" id="PS00687">
    <property type="entry name" value="ALDEHYDE_DEHYDR_GLU"/>
    <property type="match status" value="1"/>
</dbReference>
<dbReference type="InterPro" id="IPR016162">
    <property type="entry name" value="Ald_DH_N"/>
</dbReference>
<dbReference type="InterPro" id="IPR016163">
    <property type="entry name" value="Ald_DH_C"/>
</dbReference>
<dbReference type="GO" id="GO:0004777">
    <property type="term" value="F:succinate-semialdehyde dehydrogenase (NAD+) activity"/>
    <property type="evidence" value="ECO:0007669"/>
    <property type="project" value="TreeGrafter"/>
</dbReference>
<name>A0A381QKN6_9ZZZZ</name>
<sequence length="451" mass="47614">METLKSYNPATEEILGEVEITPAEEVPNIVARAKAAQLAWGDLGLEGRAELLKATADIFVDRVQEHGELMTKEMGKPLKEAIGEAKSLGWGIEEELAEIIEALTPEVVEDGRLRSTIYHDPLGVVGAITPWNFPMSMPAWMILPSLAAGNTVVFKPSEETPLCGQAYADVLNEVLPKDVLIVIHGADDQGKAIVQSDVDMIAFTGSREAGKHIMREASGTLKRVVLELGGKDPMIVLGDADIARAAKFAASNSFRNAGQVCISTERIFVMDSVAQEFEHALTEIASAMTVGSGMGDADVGPMVNGHQRDHVLGQLEAAISGGAEVLAGGDGHYDNFVVPTVLGNVTDEMDIANAETFGPVACVTRVSSADEAVTKANDTHFGLGAVVFGGDSEETAEVARRLTAGMIGINSAPGGAVGTPWVGARQSGFGFHKSPDGHKQFTQTRVVTSRA</sequence>
<protein>
    <recommendedName>
        <fullName evidence="2">Aldehyde dehydrogenase domain-containing protein</fullName>
    </recommendedName>
</protein>
<evidence type="ECO:0000259" key="2">
    <source>
        <dbReference type="Pfam" id="PF00171"/>
    </source>
</evidence>
<accession>A0A381QKN6</accession>
<dbReference type="PANTHER" id="PTHR43353:SF5">
    <property type="entry name" value="SUCCINATE-SEMIALDEHYDE DEHYDROGENASE, MITOCHONDRIAL"/>
    <property type="match status" value="1"/>
</dbReference>
<keyword evidence="1" id="KW-0560">Oxidoreductase</keyword>
<dbReference type="InterPro" id="IPR016161">
    <property type="entry name" value="Ald_DH/histidinol_DH"/>
</dbReference>
<gene>
    <name evidence="3" type="ORF">METZ01_LOCUS32770</name>
</gene>
<dbReference type="GO" id="GO:0009450">
    <property type="term" value="P:gamma-aminobutyric acid catabolic process"/>
    <property type="evidence" value="ECO:0007669"/>
    <property type="project" value="TreeGrafter"/>
</dbReference>
<reference evidence="3" key="1">
    <citation type="submission" date="2018-05" db="EMBL/GenBank/DDBJ databases">
        <authorList>
            <person name="Lanie J.A."/>
            <person name="Ng W.-L."/>
            <person name="Kazmierczak K.M."/>
            <person name="Andrzejewski T.M."/>
            <person name="Davidsen T.M."/>
            <person name="Wayne K.J."/>
            <person name="Tettelin H."/>
            <person name="Glass J.I."/>
            <person name="Rusch D."/>
            <person name="Podicherti R."/>
            <person name="Tsui H.-C.T."/>
            <person name="Winkler M.E."/>
        </authorList>
    </citation>
    <scope>NUCLEOTIDE SEQUENCE</scope>
</reference>
<dbReference type="Gene3D" id="3.40.605.10">
    <property type="entry name" value="Aldehyde Dehydrogenase, Chain A, domain 1"/>
    <property type="match status" value="1"/>
</dbReference>
<dbReference type="SUPFAM" id="SSF53720">
    <property type="entry name" value="ALDH-like"/>
    <property type="match status" value="1"/>
</dbReference>
<dbReference type="InterPro" id="IPR029510">
    <property type="entry name" value="Ald_DH_CS_GLU"/>
</dbReference>
<dbReference type="Pfam" id="PF00171">
    <property type="entry name" value="Aldedh"/>
    <property type="match status" value="1"/>
</dbReference>
<evidence type="ECO:0000313" key="3">
    <source>
        <dbReference type="EMBL" id="SUZ79916.1"/>
    </source>
</evidence>
<evidence type="ECO:0000256" key="1">
    <source>
        <dbReference type="ARBA" id="ARBA00023002"/>
    </source>
</evidence>